<dbReference type="InterPro" id="IPR000463">
    <property type="entry name" value="Fatty_acid-bd"/>
</dbReference>
<dbReference type="PANTHER" id="PTHR11955">
    <property type="entry name" value="FATTY ACID BINDING PROTEIN"/>
    <property type="match status" value="1"/>
</dbReference>
<evidence type="ECO:0000256" key="3">
    <source>
        <dbReference type="RuleBase" id="RU003696"/>
    </source>
</evidence>
<name>A0A3P7W5U2_RODNA</name>
<evidence type="ECO:0000259" key="4">
    <source>
        <dbReference type="PROSITE" id="PS00214"/>
    </source>
</evidence>
<feature type="domain" description="Cytosolic fatty-acid binding proteins" evidence="4">
    <location>
        <begin position="18"/>
        <end position="35"/>
    </location>
</feature>
<gene>
    <name evidence="5" type="ORF">HNAJ_LOCUS12277</name>
</gene>
<dbReference type="AlphaFoldDB" id="A0A3P7W5U2"/>
<reference evidence="5 6" key="1">
    <citation type="submission" date="2018-11" db="EMBL/GenBank/DDBJ databases">
        <authorList>
            <consortium name="Pathogen Informatics"/>
        </authorList>
    </citation>
    <scope>NUCLEOTIDE SEQUENCE [LARGE SCALE GENOMIC DNA]</scope>
</reference>
<dbReference type="PRINTS" id="PR00178">
    <property type="entry name" value="FATTYACIDBP"/>
</dbReference>
<dbReference type="GO" id="GO:0008289">
    <property type="term" value="F:lipid binding"/>
    <property type="evidence" value="ECO:0007669"/>
    <property type="project" value="UniProtKB-KW"/>
</dbReference>
<dbReference type="Pfam" id="PF00061">
    <property type="entry name" value="Lipocalin"/>
    <property type="match status" value="1"/>
</dbReference>
<keyword evidence="2" id="KW-0446">Lipid-binding</keyword>
<dbReference type="PROSITE" id="PS00214">
    <property type="entry name" value="FABP"/>
    <property type="match status" value="1"/>
</dbReference>
<evidence type="ECO:0000313" key="6">
    <source>
        <dbReference type="Proteomes" id="UP000278807"/>
    </source>
</evidence>
<dbReference type="FunFam" id="2.40.128.20:FF:000001">
    <property type="entry name" value="Fatty acid-binding protein, adipocyte"/>
    <property type="match status" value="1"/>
</dbReference>
<dbReference type="SUPFAM" id="SSF50814">
    <property type="entry name" value="Lipocalins"/>
    <property type="match status" value="1"/>
</dbReference>
<dbReference type="InterPro" id="IPR031259">
    <property type="entry name" value="ILBP"/>
</dbReference>
<dbReference type="Gene3D" id="2.40.128.20">
    <property type="match status" value="1"/>
</dbReference>
<dbReference type="EMBL" id="UZAE01014168">
    <property type="protein sequence ID" value="VDO12652.1"/>
    <property type="molecule type" value="Genomic_DNA"/>
</dbReference>
<organism evidence="5 6">
    <name type="scientific">Rodentolepis nana</name>
    <name type="common">Dwarf tapeworm</name>
    <name type="synonym">Hymenolepis nana</name>
    <dbReference type="NCBI Taxonomy" id="102285"/>
    <lineage>
        <taxon>Eukaryota</taxon>
        <taxon>Metazoa</taxon>
        <taxon>Spiralia</taxon>
        <taxon>Lophotrochozoa</taxon>
        <taxon>Platyhelminthes</taxon>
        <taxon>Cestoda</taxon>
        <taxon>Eucestoda</taxon>
        <taxon>Cyclophyllidea</taxon>
        <taxon>Hymenolepididae</taxon>
        <taxon>Rodentolepis</taxon>
    </lineage>
</organism>
<accession>A0A3P7W5U2</accession>
<dbReference type="InterPro" id="IPR012674">
    <property type="entry name" value="Calycin"/>
</dbReference>
<proteinExistence type="inferred from homology"/>
<evidence type="ECO:0000313" key="5">
    <source>
        <dbReference type="EMBL" id="VDO12652.1"/>
    </source>
</evidence>
<evidence type="ECO:0000256" key="1">
    <source>
        <dbReference type="ARBA" id="ARBA00008390"/>
    </source>
</evidence>
<comment type="similarity">
    <text evidence="1 3">Belongs to the calycin superfamily. Fatty-acid binding protein (FABP) family.</text>
</comment>
<keyword evidence="6" id="KW-1185">Reference proteome</keyword>
<keyword evidence="3" id="KW-0813">Transport</keyword>
<protein>
    <recommendedName>
        <fullName evidence="4">Cytosolic fatty-acid binding proteins domain-containing protein</fullName>
    </recommendedName>
</protein>
<dbReference type="OrthoDB" id="412780at2759"/>
<dbReference type="InterPro" id="IPR000566">
    <property type="entry name" value="Lipocln_cytosolic_FA-bd_dom"/>
</dbReference>
<sequence length="145" mass="16580">MASFGLQAYYIIMEAFVGKWKMEKSEGFDDVMKCLGVGFINRKLGNTMKPNFVVESLGDGRYRMKSESTVKTTEFICRLGEEFTEITPDGREVRSIITIENGVMKHVQKGDGKVTYIDREIEGNTMKTTVKVDDFVCVRIYTKFE</sequence>
<dbReference type="Proteomes" id="UP000278807">
    <property type="component" value="Unassembled WGS sequence"/>
</dbReference>
<evidence type="ECO:0000256" key="2">
    <source>
        <dbReference type="ARBA" id="ARBA00023121"/>
    </source>
</evidence>